<dbReference type="GO" id="GO:0016884">
    <property type="term" value="F:carbon-nitrogen ligase activity, with glutamine as amido-N-donor"/>
    <property type="evidence" value="ECO:0007669"/>
    <property type="project" value="InterPro"/>
</dbReference>
<dbReference type="InterPro" id="IPR023168">
    <property type="entry name" value="GatB_Yqey_C_2"/>
</dbReference>
<dbReference type="InterPro" id="IPR042184">
    <property type="entry name" value="YqeY/Aim41_N"/>
</dbReference>
<organism evidence="1 2">
    <name type="scientific">Mangrovivirga cuniculi</name>
    <dbReference type="NCBI Taxonomy" id="2715131"/>
    <lineage>
        <taxon>Bacteria</taxon>
        <taxon>Pseudomonadati</taxon>
        <taxon>Bacteroidota</taxon>
        <taxon>Cytophagia</taxon>
        <taxon>Cytophagales</taxon>
        <taxon>Mangrovivirgaceae</taxon>
        <taxon>Mangrovivirga</taxon>
    </lineage>
</organism>
<dbReference type="KEGG" id="fpf:DCC35_00810"/>
<dbReference type="GO" id="GO:0016740">
    <property type="term" value="F:transferase activity"/>
    <property type="evidence" value="ECO:0007669"/>
    <property type="project" value="UniProtKB-KW"/>
</dbReference>
<gene>
    <name evidence="1" type="ORF">DCC35_00810</name>
</gene>
<dbReference type="Pfam" id="PF09424">
    <property type="entry name" value="YqeY"/>
    <property type="match status" value="1"/>
</dbReference>
<dbReference type="Proteomes" id="UP000298616">
    <property type="component" value="Chromosome"/>
</dbReference>
<dbReference type="Gene3D" id="1.10.10.410">
    <property type="match status" value="1"/>
</dbReference>
<evidence type="ECO:0000313" key="2">
    <source>
        <dbReference type="Proteomes" id="UP000298616"/>
    </source>
</evidence>
<dbReference type="AlphaFoldDB" id="A0A4D7JCG7"/>
<protein>
    <submittedName>
        <fullName evidence="1">Glutamyl-tRNA amidotransferase</fullName>
    </submittedName>
</protein>
<dbReference type="PANTHER" id="PTHR28055:SF1">
    <property type="entry name" value="ALTERED INHERITANCE OF MITOCHONDRIA PROTEIN 41, MITOCHONDRIAL"/>
    <property type="match status" value="1"/>
</dbReference>
<dbReference type="Gene3D" id="1.10.1510.10">
    <property type="entry name" value="Uncharacterised protein YqeY/AIM41 PF09424, N-terminal domain"/>
    <property type="match status" value="1"/>
</dbReference>
<dbReference type="OrthoDB" id="9788127at2"/>
<dbReference type="InterPro" id="IPR019004">
    <property type="entry name" value="YqeY/Aim41"/>
</dbReference>
<dbReference type="PANTHER" id="PTHR28055">
    <property type="entry name" value="ALTERED INHERITANCE OF MITOCHONDRIA PROTEIN 41, MITOCHONDRIAL"/>
    <property type="match status" value="1"/>
</dbReference>
<keyword evidence="2" id="KW-1185">Reference proteome</keyword>
<dbReference type="EMBL" id="CP028923">
    <property type="protein sequence ID" value="QCK13391.1"/>
    <property type="molecule type" value="Genomic_DNA"/>
</dbReference>
<accession>A0A4D7JCG7</accession>
<keyword evidence="1" id="KW-0808">Transferase</keyword>
<dbReference type="SUPFAM" id="SSF89095">
    <property type="entry name" value="GatB/YqeY motif"/>
    <property type="match status" value="1"/>
</dbReference>
<reference evidence="1 2" key="1">
    <citation type="submission" date="2018-04" db="EMBL/GenBank/DDBJ databases">
        <title>Complete genome uncultured novel isolate.</title>
        <authorList>
            <person name="Merlino G."/>
        </authorList>
    </citation>
    <scope>NUCLEOTIDE SEQUENCE [LARGE SCALE GENOMIC DNA]</scope>
    <source>
        <strain evidence="2">R1DC9</strain>
    </source>
</reference>
<sequence length="150" mass="16571">MSLKQQVEEGIKAAMKAKNQDELRALRAIKSLILLAETEKGGKGAVGESEEIKLLTKAAKQRKESIELFEQQNREDLADKEKKELAVIERFLPKQMSEEEIEIELENIIKEVGASGPQDMGKVMGAATKKLAGKADGKVIADKVKQLLNK</sequence>
<name>A0A4D7JCG7_9BACT</name>
<dbReference type="RefSeq" id="WP_137088985.1">
    <property type="nucleotide sequence ID" value="NZ_CP028923.1"/>
</dbReference>
<dbReference type="InterPro" id="IPR003789">
    <property type="entry name" value="Asn/Gln_tRNA_amidoTrase-B-like"/>
</dbReference>
<evidence type="ECO:0000313" key="1">
    <source>
        <dbReference type="EMBL" id="QCK13391.1"/>
    </source>
</evidence>
<proteinExistence type="predicted"/>